<organism evidence="1 2">
    <name type="scientific">Ataeniobius toweri</name>
    <dbReference type="NCBI Taxonomy" id="208326"/>
    <lineage>
        <taxon>Eukaryota</taxon>
        <taxon>Metazoa</taxon>
        <taxon>Chordata</taxon>
        <taxon>Craniata</taxon>
        <taxon>Vertebrata</taxon>
        <taxon>Euteleostomi</taxon>
        <taxon>Actinopterygii</taxon>
        <taxon>Neopterygii</taxon>
        <taxon>Teleostei</taxon>
        <taxon>Neoteleostei</taxon>
        <taxon>Acanthomorphata</taxon>
        <taxon>Ovalentaria</taxon>
        <taxon>Atherinomorphae</taxon>
        <taxon>Cyprinodontiformes</taxon>
        <taxon>Goodeidae</taxon>
        <taxon>Ataeniobius</taxon>
    </lineage>
</organism>
<evidence type="ECO:0000313" key="2">
    <source>
        <dbReference type="Proteomes" id="UP001345963"/>
    </source>
</evidence>
<accession>A0ABU7APL0</accession>
<dbReference type="EMBL" id="JAHUTI010021731">
    <property type="protein sequence ID" value="MED6239624.1"/>
    <property type="molecule type" value="Genomic_DNA"/>
</dbReference>
<protein>
    <submittedName>
        <fullName evidence="1">Uncharacterized protein</fullName>
    </submittedName>
</protein>
<evidence type="ECO:0000313" key="1">
    <source>
        <dbReference type="EMBL" id="MED6239624.1"/>
    </source>
</evidence>
<dbReference type="Proteomes" id="UP001345963">
    <property type="component" value="Unassembled WGS sequence"/>
</dbReference>
<gene>
    <name evidence="1" type="ORF">ATANTOWER_008807</name>
</gene>
<sequence length="102" mass="11281">MGSKINFHLPAIFAPFSHLPPSAFPLVFPFLPLSYRSFHSDIIPSLCGNVPKLAQSNTDYCRYRLINYKSYLIGQLAHRGQTGGRRGWVSEGVCCQAMCGCG</sequence>
<reference evidence="1 2" key="1">
    <citation type="submission" date="2021-07" db="EMBL/GenBank/DDBJ databases">
        <authorList>
            <person name="Palmer J.M."/>
        </authorList>
    </citation>
    <scope>NUCLEOTIDE SEQUENCE [LARGE SCALE GENOMIC DNA]</scope>
    <source>
        <strain evidence="1 2">AT_MEX2019</strain>
        <tissue evidence="1">Muscle</tissue>
    </source>
</reference>
<keyword evidence="2" id="KW-1185">Reference proteome</keyword>
<proteinExistence type="predicted"/>
<comment type="caution">
    <text evidence="1">The sequence shown here is derived from an EMBL/GenBank/DDBJ whole genome shotgun (WGS) entry which is preliminary data.</text>
</comment>
<name>A0ABU7APL0_9TELE</name>